<dbReference type="InterPro" id="IPR002182">
    <property type="entry name" value="NB-ARC"/>
</dbReference>
<dbReference type="SUPFAM" id="SSF52540">
    <property type="entry name" value="P-loop containing nucleoside triphosphate hydrolases"/>
    <property type="match status" value="1"/>
</dbReference>
<organism evidence="9 10">
    <name type="scientific">Quillaja saponaria</name>
    <name type="common">Soap bark tree</name>
    <dbReference type="NCBI Taxonomy" id="32244"/>
    <lineage>
        <taxon>Eukaryota</taxon>
        <taxon>Viridiplantae</taxon>
        <taxon>Streptophyta</taxon>
        <taxon>Embryophyta</taxon>
        <taxon>Tracheophyta</taxon>
        <taxon>Spermatophyta</taxon>
        <taxon>Magnoliopsida</taxon>
        <taxon>eudicotyledons</taxon>
        <taxon>Gunneridae</taxon>
        <taxon>Pentapetalae</taxon>
        <taxon>rosids</taxon>
        <taxon>fabids</taxon>
        <taxon>Fabales</taxon>
        <taxon>Quillajaceae</taxon>
        <taxon>Quillaja</taxon>
    </lineage>
</organism>
<dbReference type="KEGG" id="qsa:O6P43_027816"/>
<evidence type="ECO:0000256" key="5">
    <source>
        <dbReference type="ARBA" id="ARBA00022840"/>
    </source>
</evidence>
<dbReference type="GO" id="GO:0005524">
    <property type="term" value="F:ATP binding"/>
    <property type="evidence" value="ECO:0007669"/>
    <property type="project" value="UniProtKB-KW"/>
</dbReference>
<keyword evidence="5" id="KW-0067">ATP-binding</keyword>
<dbReference type="PANTHER" id="PTHR33463:SF220">
    <property type="entry name" value="NB-ARC DOMAIN-CONTAINING PROTEIN"/>
    <property type="match status" value="1"/>
</dbReference>
<evidence type="ECO:0000256" key="2">
    <source>
        <dbReference type="ARBA" id="ARBA00022737"/>
    </source>
</evidence>
<comment type="similarity">
    <text evidence="1">Belongs to the disease resistance NB-LRR family.</text>
</comment>
<dbReference type="SUPFAM" id="SSF52058">
    <property type="entry name" value="L domain-like"/>
    <property type="match status" value="1"/>
</dbReference>
<evidence type="ECO:0000256" key="6">
    <source>
        <dbReference type="SAM" id="Coils"/>
    </source>
</evidence>
<reference evidence="9" key="1">
    <citation type="journal article" date="2023" name="Science">
        <title>Elucidation of the pathway for biosynthesis of saponin adjuvants from the soapbark tree.</title>
        <authorList>
            <person name="Reed J."/>
            <person name="Orme A."/>
            <person name="El-Demerdash A."/>
            <person name="Owen C."/>
            <person name="Martin L.B.B."/>
            <person name="Misra R.C."/>
            <person name="Kikuchi S."/>
            <person name="Rejzek M."/>
            <person name="Martin A.C."/>
            <person name="Harkess A."/>
            <person name="Leebens-Mack J."/>
            <person name="Louveau T."/>
            <person name="Stephenson M.J."/>
            <person name="Osbourn A."/>
        </authorList>
    </citation>
    <scope>NUCLEOTIDE SEQUENCE</scope>
    <source>
        <strain evidence="9">S10</strain>
    </source>
</reference>
<dbReference type="PRINTS" id="PR00364">
    <property type="entry name" value="DISEASERSIST"/>
</dbReference>
<keyword evidence="6" id="KW-0175">Coiled coil</keyword>
<evidence type="ECO:0000256" key="4">
    <source>
        <dbReference type="ARBA" id="ARBA00022821"/>
    </source>
</evidence>
<dbReference type="Pfam" id="PF00931">
    <property type="entry name" value="NB-ARC"/>
    <property type="match status" value="1"/>
</dbReference>
<dbReference type="InterPro" id="IPR050905">
    <property type="entry name" value="Plant_NBS-LRR"/>
</dbReference>
<dbReference type="Pfam" id="PF23598">
    <property type="entry name" value="LRR_14"/>
    <property type="match status" value="1"/>
</dbReference>
<dbReference type="FunFam" id="3.40.50.300:FF:001091">
    <property type="entry name" value="Probable disease resistance protein At1g61300"/>
    <property type="match status" value="1"/>
</dbReference>
<evidence type="ECO:0000256" key="3">
    <source>
        <dbReference type="ARBA" id="ARBA00022741"/>
    </source>
</evidence>
<dbReference type="PANTHER" id="PTHR33463">
    <property type="entry name" value="NB-ARC DOMAIN-CONTAINING PROTEIN-RELATED"/>
    <property type="match status" value="1"/>
</dbReference>
<evidence type="ECO:0000256" key="1">
    <source>
        <dbReference type="ARBA" id="ARBA00008894"/>
    </source>
</evidence>
<feature type="coiled-coil region" evidence="6">
    <location>
        <begin position="24"/>
        <end position="58"/>
    </location>
</feature>
<keyword evidence="10" id="KW-1185">Reference proteome</keyword>
<dbReference type="InterPro" id="IPR055414">
    <property type="entry name" value="LRR_R13L4/SHOC2-like"/>
</dbReference>
<keyword evidence="2" id="KW-0677">Repeat</keyword>
<dbReference type="FunFam" id="1.10.8.430:FF:000003">
    <property type="entry name" value="Probable disease resistance protein At5g66910"/>
    <property type="match status" value="1"/>
</dbReference>
<evidence type="ECO:0000313" key="9">
    <source>
        <dbReference type="EMBL" id="KAJ7951830.1"/>
    </source>
</evidence>
<feature type="domain" description="Disease resistance R13L4/SHOC-2-like LRR" evidence="8">
    <location>
        <begin position="478"/>
        <end position="744"/>
    </location>
</feature>
<evidence type="ECO:0000313" key="10">
    <source>
        <dbReference type="Proteomes" id="UP001163823"/>
    </source>
</evidence>
<evidence type="ECO:0000259" key="8">
    <source>
        <dbReference type="Pfam" id="PF23598"/>
    </source>
</evidence>
<keyword evidence="3" id="KW-0547">Nucleotide-binding</keyword>
<dbReference type="EMBL" id="JARAOO010000011">
    <property type="protein sequence ID" value="KAJ7951830.1"/>
    <property type="molecule type" value="Genomic_DNA"/>
</dbReference>
<dbReference type="Gene3D" id="1.10.8.430">
    <property type="entry name" value="Helical domain of apoptotic protease-activating factors"/>
    <property type="match status" value="1"/>
</dbReference>
<evidence type="ECO:0000259" key="7">
    <source>
        <dbReference type="Pfam" id="PF00931"/>
    </source>
</evidence>
<comment type="caution">
    <text evidence="9">The sequence shown here is derived from an EMBL/GenBank/DDBJ whole genome shotgun (WGS) entry which is preliminary data.</text>
</comment>
<sequence>MEFGGILDIITRLWDCSSNRIDYIRNLEDNLSTLQTVRNELRSVYEDVNTEIELAEEQQSKRTNEYSRTTYKIGKILPSKIDEVRALIDRRHAFNVVAHTLPGAHATVELLPLEMTVGLESALDKFCKCFEEVGIIGLYGMGGVGKTTLLKKFNNDYLAKERHDFNMVIWVVVSQDADVMKVQDVIWNKLHAKDDMWLHQNVDERAISLFNLLRNKKFVLMLDDIWERIDLLKVGVPIPNARNGSKVIFTTRSEEVCGNMESHRRMRVECLAPEKALELFQEKVGEETINSHHNIAQFAKVIAAECKGLPLALITVGRSMANKKNPHEWKRAIKVLQSYPSKFAGMIDYVYLLLEFSYENLPSDTHKVCFLYCSLFPEDHKIRKDELIELWIGEGDMALWVAGDHGLKPKFVVNDGICSLEAYYNNLAKWKEAEKISLWHSTFPNLLGEPFCPKLFTIIVRDTRIERFPNSFFANAQAIRVLDLSHNSGLRELPAGICELVNLQYLDLSYTSLKMLPIEFKNLTSLKYLMLNFSFVLTIPSSVLLSLLSLQLFGKLMVRDEIGLAQHYNESSFLQELEFLPHLKDISIVLFRVSSIQILLNSTKLHNCVKYLWLHIPNDFKLTGSGYLCNLRTLKVTYCGINHNLTWFVRAPNLQRLEIVGCDSLEEVIGEDFGVGEIDQVDWNVFENLETLELRALPRLRSICSRSLAFPCLKKIKVTYCPTLLKLPFDSSSANNSLESLTGELDWWNSLHWEDQSAKDIFSSKFQSID</sequence>
<dbReference type="AlphaFoldDB" id="A0AAD7L5A1"/>
<gene>
    <name evidence="9" type="ORF">O6P43_027816</name>
</gene>
<dbReference type="InterPro" id="IPR032675">
    <property type="entry name" value="LRR_dom_sf"/>
</dbReference>
<name>A0AAD7L5A1_QUISA</name>
<accession>A0AAD7L5A1</accession>
<dbReference type="Gene3D" id="3.80.10.10">
    <property type="entry name" value="Ribonuclease Inhibitor"/>
    <property type="match status" value="1"/>
</dbReference>
<dbReference type="Proteomes" id="UP001163823">
    <property type="component" value="Chromosome 11"/>
</dbReference>
<dbReference type="GO" id="GO:0043531">
    <property type="term" value="F:ADP binding"/>
    <property type="evidence" value="ECO:0007669"/>
    <property type="project" value="InterPro"/>
</dbReference>
<dbReference type="Gene3D" id="3.40.50.300">
    <property type="entry name" value="P-loop containing nucleotide triphosphate hydrolases"/>
    <property type="match status" value="1"/>
</dbReference>
<dbReference type="InterPro" id="IPR042197">
    <property type="entry name" value="Apaf_helical"/>
</dbReference>
<keyword evidence="4" id="KW-0611">Plant defense</keyword>
<protein>
    <submittedName>
        <fullName evidence="9">Disease resistance protein</fullName>
    </submittedName>
</protein>
<dbReference type="GO" id="GO:0006952">
    <property type="term" value="P:defense response"/>
    <property type="evidence" value="ECO:0007669"/>
    <property type="project" value="UniProtKB-KW"/>
</dbReference>
<dbReference type="InterPro" id="IPR027417">
    <property type="entry name" value="P-loop_NTPase"/>
</dbReference>
<proteinExistence type="inferred from homology"/>
<feature type="domain" description="NB-ARC" evidence="7">
    <location>
        <begin position="130"/>
        <end position="288"/>
    </location>
</feature>